<proteinExistence type="predicted"/>
<dbReference type="InterPro" id="IPR010982">
    <property type="entry name" value="Lambda_DNA-bd_dom_sf"/>
</dbReference>
<name>A0A239P5K4_9ACTN</name>
<dbReference type="SUPFAM" id="SSF47413">
    <property type="entry name" value="lambda repressor-like DNA-binding domains"/>
    <property type="match status" value="1"/>
</dbReference>
<dbReference type="InterPro" id="IPR001387">
    <property type="entry name" value="Cro/C1-type_HTH"/>
</dbReference>
<evidence type="ECO:0000313" key="1">
    <source>
        <dbReference type="EMBL" id="SNT61599.1"/>
    </source>
</evidence>
<organism evidence="1 2">
    <name type="scientific">Streptosporangium subroseum</name>
    <dbReference type="NCBI Taxonomy" id="106412"/>
    <lineage>
        <taxon>Bacteria</taxon>
        <taxon>Bacillati</taxon>
        <taxon>Actinomycetota</taxon>
        <taxon>Actinomycetes</taxon>
        <taxon>Streptosporangiales</taxon>
        <taxon>Streptosporangiaceae</taxon>
        <taxon>Streptosporangium</taxon>
    </lineage>
</organism>
<accession>A0A239P5K4</accession>
<keyword evidence="2" id="KW-1185">Reference proteome</keyword>
<gene>
    <name evidence="1" type="ORF">SAMN05216276_108437</name>
</gene>
<evidence type="ECO:0000313" key="2">
    <source>
        <dbReference type="Proteomes" id="UP000198282"/>
    </source>
</evidence>
<protein>
    <recommendedName>
        <fullName evidence="3">HTH cro/C1-type domain-containing protein</fullName>
    </recommendedName>
</protein>
<dbReference type="AlphaFoldDB" id="A0A239P5K4"/>
<reference evidence="1 2" key="1">
    <citation type="submission" date="2017-06" db="EMBL/GenBank/DDBJ databases">
        <authorList>
            <person name="Kim H.J."/>
            <person name="Triplett B.A."/>
        </authorList>
    </citation>
    <scope>NUCLEOTIDE SEQUENCE [LARGE SCALE GENOMIC DNA]</scope>
    <source>
        <strain evidence="1 2">CGMCC 4.2132</strain>
    </source>
</reference>
<dbReference type="Proteomes" id="UP000198282">
    <property type="component" value="Unassembled WGS sequence"/>
</dbReference>
<dbReference type="EMBL" id="FZOD01000084">
    <property type="protein sequence ID" value="SNT61599.1"/>
    <property type="molecule type" value="Genomic_DNA"/>
</dbReference>
<sequence length="267" mass="29586">MFRTSGLRLPRPWTSPLRAGEMANERLRAALLERGATVAELAETIQVDAKTVERWITQGRTPYRKHRFAVASFLGAEETYLWPDALTPQQAAAVSESEIVTIYPHRWAVPRDAWGRLFLGAQREIGVLVYSGTFLAQDTGIMRLFAEKAKAGARVRILLGDPDSPEVARRGADEGIGDGMAAQVRLSLVLYQPLRRLEGVEVRLHRTILYNSVYRADDQLLANMHVYGTPAADAPVMHLRKVLGGGMVSTYVDSFEAVWANATPVES</sequence>
<dbReference type="GO" id="GO:0003677">
    <property type="term" value="F:DNA binding"/>
    <property type="evidence" value="ECO:0007669"/>
    <property type="project" value="InterPro"/>
</dbReference>
<dbReference type="CDD" id="cd00093">
    <property type="entry name" value="HTH_XRE"/>
    <property type="match status" value="1"/>
</dbReference>
<dbReference type="SUPFAM" id="SSF56024">
    <property type="entry name" value="Phospholipase D/nuclease"/>
    <property type="match status" value="1"/>
</dbReference>
<dbReference type="Gene3D" id="1.10.260.40">
    <property type="entry name" value="lambda repressor-like DNA-binding domains"/>
    <property type="match status" value="1"/>
</dbReference>
<evidence type="ECO:0008006" key="3">
    <source>
        <dbReference type="Google" id="ProtNLM"/>
    </source>
</evidence>